<dbReference type="CDD" id="cd00067">
    <property type="entry name" value="GAL4"/>
    <property type="match status" value="1"/>
</dbReference>
<dbReference type="PROSITE" id="PS50048">
    <property type="entry name" value="ZN2_CY6_FUNGAL_2"/>
    <property type="match status" value="1"/>
</dbReference>
<evidence type="ECO:0000256" key="5">
    <source>
        <dbReference type="ARBA" id="ARBA00023125"/>
    </source>
</evidence>
<evidence type="ECO:0000259" key="8">
    <source>
        <dbReference type="PROSITE" id="PS50048"/>
    </source>
</evidence>
<organism evidence="9 10">
    <name type="scientific">Roridomyces roridus</name>
    <dbReference type="NCBI Taxonomy" id="1738132"/>
    <lineage>
        <taxon>Eukaryota</taxon>
        <taxon>Fungi</taxon>
        <taxon>Dikarya</taxon>
        <taxon>Basidiomycota</taxon>
        <taxon>Agaricomycotina</taxon>
        <taxon>Agaricomycetes</taxon>
        <taxon>Agaricomycetidae</taxon>
        <taxon>Agaricales</taxon>
        <taxon>Marasmiineae</taxon>
        <taxon>Mycenaceae</taxon>
        <taxon>Roridomyces</taxon>
    </lineage>
</organism>
<feature type="domain" description="Zn(2)-C6 fungal-type" evidence="8">
    <location>
        <begin position="16"/>
        <end position="48"/>
    </location>
</feature>
<dbReference type="AlphaFoldDB" id="A0AAD7BHF4"/>
<sequence>MPKEFPKLRRPYAAIACSVCRTKKSKCDGQRPVCSSCAAAGRNDECTWARDTAPRKPRSEAQCEALKKRADSLQSYIDLLEGILAKCVCQDASSHLQFRPQDTPVPTDEIWEDYAGLDSDEELTRELTMPMECLELDQDYGILLLHGVTSPVHLANKLPREVSATVAGNGPRSNNSYVLLLDGVDTSSADLELDWSRHLPSAVSLDRMEHDKVLDLAFKFCTTWCLRIDPSPFLRDMHRALSVSRSEPPSTTPLSHYSPMLHNALLSVALIFSDDPHLRDLKTREHFANTAVVCVDTESKRPTISFVKALGLLGTFFVDKDDRIVADMFAGMSSRVGQLLGLGVDSRAWVKAGLLSTDEMVNRTRAYWSVFCSDVLWALFFSRDFCWPSLDQHTTPMPYVDAKADQKPWFYASANSSSLIMIGQKIVDVINCLRKSSSIAQDIVQVTEKVSRLDLELNNWKSRLPPQVDITPSNRAKSTPHRLVLNCIYWMYTIILHRPFFARRIRPAQNSDREVDHAKVKASSLKKPCLSHIQLRKQAAENTLELLDTWSSLYSLRYCPPTMLQIIYAATTIFFLLALQATSNLCIEQGSLRTALAQVEQCLGFLDEMGQSWPMATRTKDLLRSVLYDKLRPIIVRRLAHKGVVEHAMIEPPPVGTQSLPADLGNAVPNNNADILPSPDMPMYSESYAIDPPLEDSEWSRVSLDLMTQLQGVGESSFAEYTSAPYEMSGHVGMWDPNVFSHGSMPLEYHNIVAPEYNTL</sequence>
<dbReference type="InterPro" id="IPR001138">
    <property type="entry name" value="Zn2Cys6_DnaBD"/>
</dbReference>
<evidence type="ECO:0000313" key="10">
    <source>
        <dbReference type="Proteomes" id="UP001221142"/>
    </source>
</evidence>
<dbReference type="InterPro" id="IPR051615">
    <property type="entry name" value="Transcr_Regulatory_Elem"/>
</dbReference>
<evidence type="ECO:0000256" key="1">
    <source>
        <dbReference type="ARBA" id="ARBA00004123"/>
    </source>
</evidence>
<proteinExistence type="predicted"/>
<dbReference type="InterPro" id="IPR007219">
    <property type="entry name" value="XnlR_reg_dom"/>
</dbReference>
<dbReference type="GO" id="GO:0008270">
    <property type="term" value="F:zinc ion binding"/>
    <property type="evidence" value="ECO:0007669"/>
    <property type="project" value="InterPro"/>
</dbReference>
<keyword evidence="7" id="KW-0539">Nucleus</keyword>
<dbReference type="InterPro" id="IPR036864">
    <property type="entry name" value="Zn2-C6_fun-type_DNA-bd_sf"/>
</dbReference>
<dbReference type="SMART" id="SM00066">
    <property type="entry name" value="GAL4"/>
    <property type="match status" value="1"/>
</dbReference>
<dbReference type="GO" id="GO:0005634">
    <property type="term" value="C:nucleus"/>
    <property type="evidence" value="ECO:0007669"/>
    <property type="project" value="UniProtKB-SubCell"/>
</dbReference>
<dbReference type="PANTHER" id="PTHR31313:SF81">
    <property type="entry name" value="TY1 ENHANCER ACTIVATOR"/>
    <property type="match status" value="1"/>
</dbReference>
<accession>A0AAD7BHF4</accession>
<keyword evidence="10" id="KW-1185">Reference proteome</keyword>
<keyword evidence="3" id="KW-0862">Zinc</keyword>
<evidence type="ECO:0000256" key="6">
    <source>
        <dbReference type="ARBA" id="ARBA00023163"/>
    </source>
</evidence>
<comment type="subcellular location">
    <subcellularLocation>
        <location evidence="1">Nucleus</location>
    </subcellularLocation>
</comment>
<evidence type="ECO:0000256" key="2">
    <source>
        <dbReference type="ARBA" id="ARBA00022723"/>
    </source>
</evidence>
<dbReference type="GO" id="GO:0003677">
    <property type="term" value="F:DNA binding"/>
    <property type="evidence" value="ECO:0007669"/>
    <property type="project" value="UniProtKB-KW"/>
</dbReference>
<reference evidence="9" key="1">
    <citation type="submission" date="2023-03" db="EMBL/GenBank/DDBJ databases">
        <title>Massive genome expansion in bonnet fungi (Mycena s.s.) driven by repeated elements and novel gene families across ecological guilds.</title>
        <authorList>
            <consortium name="Lawrence Berkeley National Laboratory"/>
            <person name="Harder C.B."/>
            <person name="Miyauchi S."/>
            <person name="Viragh M."/>
            <person name="Kuo A."/>
            <person name="Thoen E."/>
            <person name="Andreopoulos B."/>
            <person name="Lu D."/>
            <person name="Skrede I."/>
            <person name="Drula E."/>
            <person name="Henrissat B."/>
            <person name="Morin E."/>
            <person name="Kohler A."/>
            <person name="Barry K."/>
            <person name="LaButti K."/>
            <person name="Morin E."/>
            <person name="Salamov A."/>
            <person name="Lipzen A."/>
            <person name="Mereny Z."/>
            <person name="Hegedus B."/>
            <person name="Baldrian P."/>
            <person name="Stursova M."/>
            <person name="Weitz H."/>
            <person name="Taylor A."/>
            <person name="Grigoriev I.V."/>
            <person name="Nagy L.G."/>
            <person name="Martin F."/>
            <person name="Kauserud H."/>
        </authorList>
    </citation>
    <scope>NUCLEOTIDE SEQUENCE</scope>
    <source>
        <strain evidence="9">9284</strain>
    </source>
</reference>
<gene>
    <name evidence="9" type="ORF">FB45DRAFT_1062110</name>
</gene>
<dbReference type="PANTHER" id="PTHR31313">
    <property type="entry name" value="TY1 ENHANCER ACTIVATOR"/>
    <property type="match status" value="1"/>
</dbReference>
<evidence type="ECO:0000313" key="9">
    <source>
        <dbReference type="EMBL" id="KAJ7621071.1"/>
    </source>
</evidence>
<keyword evidence="4" id="KW-0805">Transcription regulation</keyword>
<name>A0AAD7BHF4_9AGAR</name>
<comment type="caution">
    <text evidence="9">The sequence shown here is derived from an EMBL/GenBank/DDBJ whole genome shotgun (WGS) entry which is preliminary data.</text>
</comment>
<dbReference type="GO" id="GO:0000981">
    <property type="term" value="F:DNA-binding transcription factor activity, RNA polymerase II-specific"/>
    <property type="evidence" value="ECO:0007669"/>
    <property type="project" value="InterPro"/>
</dbReference>
<dbReference type="Pfam" id="PF00172">
    <property type="entry name" value="Zn_clus"/>
    <property type="match status" value="1"/>
</dbReference>
<keyword evidence="5" id="KW-0238">DNA-binding</keyword>
<dbReference type="GO" id="GO:0006351">
    <property type="term" value="P:DNA-templated transcription"/>
    <property type="evidence" value="ECO:0007669"/>
    <property type="project" value="InterPro"/>
</dbReference>
<dbReference type="Gene3D" id="4.10.240.10">
    <property type="entry name" value="Zn(2)-C6 fungal-type DNA-binding domain"/>
    <property type="match status" value="1"/>
</dbReference>
<keyword evidence="6" id="KW-0804">Transcription</keyword>
<dbReference type="PROSITE" id="PS00463">
    <property type="entry name" value="ZN2_CY6_FUNGAL_1"/>
    <property type="match status" value="1"/>
</dbReference>
<evidence type="ECO:0000256" key="3">
    <source>
        <dbReference type="ARBA" id="ARBA00022833"/>
    </source>
</evidence>
<dbReference type="EMBL" id="JARKIF010000016">
    <property type="protein sequence ID" value="KAJ7621071.1"/>
    <property type="molecule type" value="Genomic_DNA"/>
</dbReference>
<dbReference type="SUPFAM" id="SSF57701">
    <property type="entry name" value="Zn2/Cys6 DNA-binding domain"/>
    <property type="match status" value="1"/>
</dbReference>
<dbReference type="CDD" id="cd12148">
    <property type="entry name" value="fungal_TF_MHR"/>
    <property type="match status" value="1"/>
</dbReference>
<evidence type="ECO:0000256" key="7">
    <source>
        <dbReference type="ARBA" id="ARBA00023242"/>
    </source>
</evidence>
<evidence type="ECO:0000256" key="4">
    <source>
        <dbReference type="ARBA" id="ARBA00023015"/>
    </source>
</evidence>
<protein>
    <recommendedName>
        <fullName evidence="8">Zn(2)-C6 fungal-type domain-containing protein</fullName>
    </recommendedName>
</protein>
<dbReference type="Proteomes" id="UP001221142">
    <property type="component" value="Unassembled WGS sequence"/>
</dbReference>
<keyword evidence="2" id="KW-0479">Metal-binding</keyword>
<dbReference type="Pfam" id="PF04082">
    <property type="entry name" value="Fungal_trans"/>
    <property type="match status" value="1"/>
</dbReference>